<evidence type="ECO:0000313" key="2">
    <source>
        <dbReference type="Proteomes" id="UP000186817"/>
    </source>
</evidence>
<accession>A0A1Q9EC74</accession>
<dbReference type="EMBL" id="LSRX01000196">
    <property type="protein sequence ID" value="OLQ05012.1"/>
    <property type="molecule type" value="Genomic_DNA"/>
</dbReference>
<comment type="caution">
    <text evidence="1">The sequence shown here is derived from an EMBL/GenBank/DDBJ whole genome shotgun (WGS) entry which is preliminary data.</text>
</comment>
<dbReference type="Proteomes" id="UP000186817">
    <property type="component" value="Unassembled WGS sequence"/>
</dbReference>
<gene>
    <name evidence="1" type="ORF">AK812_SmicGene11848</name>
</gene>
<sequence>MICIPILSSSHFDAAWELDALLCSDDSVLLDGLAVRQGMLLVELCLRTVRADVLELCHLLLRLFESIFHPLLREVVWAIRRPQLPCQRCDFGGCCGGGRVASCHAAPVQEGYSARGVRSRPVPALRRMSICKTGDLGVTIGPGRPTSALEARFQGAHLVV</sequence>
<proteinExistence type="predicted"/>
<name>A0A1Q9EC74_SYMMI</name>
<dbReference type="OrthoDB" id="419742at2759"/>
<dbReference type="AlphaFoldDB" id="A0A1Q9EC74"/>
<evidence type="ECO:0000313" key="1">
    <source>
        <dbReference type="EMBL" id="OLQ05012.1"/>
    </source>
</evidence>
<organism evidence="1 2">
    <name type="scientific">Symbiodinium microadriaticum</name>
    <name type="common">Dinoflagellate</name>
    <name type="synonym">Zooxanthella microadriatica</name>
    <dbReference type="NCBI Taxonomy" id="2951"/>
    <lineage>
        <taxon>Eukaryota</taxon>
        <taxon>Sar</taxon>
        <taxon>Alveolata</taxon>
        <taxon>Dinophyceae</taxon>
        <taxon>Suessiales</taxon>
        <taxon>Symbiodiniaceae</taxon>
        <taxon>Symbiodinium</taxon>
    </lineage>
</organism>
<protein>
    <submittedName>
        <fullName evidence="1">Uncharacterized protein</fullName>
    </submittedName>
</protein>
<reference evidence="1 2" key="1">
    <citation type="submission" date="2016-02" db="EMBL/GenBank/DDBJ databases">
        <title>Genome analysis of coral dinoflagellate symbionts highlights evolutionary adaptations to a symbiotic lifestyle.</title>
        <authorList>
            <person name="Aranda M."/>
            <person name="Li Y."/>
            <person name="Liew Y.J."/>
            <person name="Baumgarten S."/>
            <person name="Simakov O."/>
            <person name="Wilson M."/>
            <person name="Piel J."/>
            <person name="Ashoor H."/>
            <person name="Bougouffa S."/>
            <person name="Bajic V.B."/>
            <person name="Ryu T."/>
            <person name="Ravasi T."/>
            <person name="Bayer T."/>
            <person name="Micklem G."/>
            <person name="Kim H."/>
            <person name="Bhak J."/>
            <person name="Lajeunesse T.C."/>
            <person name="Voolstra C.R."/>
        </authorList>
    </citation>
    <scope>NUCLEOTIDE SEQUENCE [LARGE SCALE GENOMIC DNA]</scope>
    <source>
        <strain evidence="1 2">CCMP2467</strain>
    </source>
</reference>
<keyword evidence="2" id="KW-1185">Reference proteome</keyword>